<evidence type="ECO:0000256" key="1">
    <source>
        <dbReference type="ARBA" id="ARBA00005445"/>
    </source>
</evidence>
<gene>
    <name evidence="5" type="ORF">NBH00_01635</name>
</gene>
<feature type="signal peptide" evidence="4">
    <location>
        <begin position="1"/>
        <end position="25"/>
    </location>
</feature>
<evidence type="ECO:0000313" key="6">
    <source>
        <dbReference type="Proteomes" id="UP001056035"/>
    </source>
</evidence>
<dbReference type="Pfam" id="PF11999">
    <property type="entry name" value="Ice_binding"/>
    <property type="match status" value="1"/>
</dbReference>
<keyword evidence="6" id="KW-1185">Reference proteome</keyword>
<reference evidence="5 6" key="1">
    <citation type="submission" date="2022-06" db="EMBL/GenBank/DDBJ databases">
        <title>Paraconexibacter antarcticus.</title>
        <authorList>
            <person name="Kim C.S."/>
        </authorList>
    </citation>
    <scope>NUCLEOTIDE SEQUENCE [LARGE SCALE GENOMIC DNA]</scope>
    <source>
        <strain evidence="5 6">02-257</strain>
    </source>
</reference>
<evidence type="ECO:0000313" key="5">
    <source>
        <dbReference type="EMBL" id="UTI64921.1"/>
    </source>
</evidence>
<feature type="compositionally biased region" description="Low complexity" evidence="3">
    <location>
        <begin position="283"/>
        <end position="294"/>
    </location>
</feature>
<organism evidence="5 6">
    <name type="scientific">Paraconexibacter antarcticus</name>
    <dbReference type="NCBI Taxonomy" id="2949664"/>
    <lineage>
        <taxon>Bacteria</taxon>
        <taxon>Bacillati</taxon>
        <taxon>Actinomycetota</taxon>
        <taxon>Thermoleophilia</taxon>
        <taxon>Solirubrobacterales</taxon>
        <taxon>Paraconexibacteraceae</taxon>
        <taxon>Paraconexibacter</taxon>
    </lineage>
</organism>
<dbReference type="EMBL" id="CP098502">
    <property type="protein sequence ID" value="UTI64921.1"/>
    <property type="molecule type" value="Genomic_DNA"/>
</dbReference>
<feature type="chain" id="PRO_5045543234" evidence="4">
    <location>
        <begin position="26"/>
        <end position="403"/>
    </location>
</feature>
<comment type="similarity">
    <text evidence="1">Belongs to the ice-binding protein family.</text>
</comment>
<dbReference type="RefSeq" id="WP_254571613.1">
    <property type="nucleotide sequence ID" value="NZ_CP098502.1"/>
</dbReference>
<sequence>MSSPLKRITVAVGLGLALATVPAAAQASAVDLGTAKPFVVLGGSTVTNTGPSVLGGDLGVSPGTALVGFGLPAVVGGATHANDAVALQAQADLTTAYGVAAGQPVAPADDLTGVDLGGRTLTAGAYRFTSSAQLTGQVTFDAQGDPAAQFVVEVASTLITAPASSVRLVNGASACNIYWQVGSSATLDTATAFQGNVLALTSITLNTGATATGRMLARNGAVTLDTNVLVRPDCATGSTTTPAGTTPPAGTPVPTGPVPAGPVPAGPVPAGPVPAGPVPAGPVSPGSPSAATPPLAVPVPSEKTHGGTSIFVGSPRGNCTAGFRGAVGGRRIKHVAFSIDRRRLTALPGPGHHVYVLAGPGMHWVRARVTYTDATRARTLKLRYRACAAAVLRPRPGPAAFTG</sequence>
<name>A0ABY5DV42_9ACTN</name>
<dbReference type="InterPro" id="IPR021884">
    <property type="entry name" value="Ice-bd_prot"/>
</dbReference>
<evidence type="ECO:0000256" key="3">
    <source>
        <dbReference type="SAM" id="MobiDB-lite"/>
    </source>
</evidence>
<feature type="compositionally biased region" description="Low complexity" evidence="3">
    <location>
        <begin position="235"/>
        <end position="248"/>
    </location>
</feature>
<protein>
    <submittedName>
        <fullName evidence="5">Ice-binding family protein</fullName>
    </submittedName>
</protein>
<dbReference type="Proteomes" id="UP001056035">
    <property type="component" value="Chromosome"/>
</dbReference>
<feature type="region of interest" description="Disordered" evidence="3">
    <location>
        <begin position="233"/>
        <end position="294"/>
    </location>
</feature>
<proteinExistence type="inferred from homology"/>
<keyword evidence="2 4" id="KW-0732">Signal</keyword>
<evidence type="ECO:0000256" key="2">
    <source>
        <dbReference type="ARBA" id="ARBA00022729"/>
    </source>
</evidence>
<feature type="compositionally biased region" description="Pro residues" evidence="3">
    <location>
        <begin position="249"/>
        <end position="282"/>
    </location>
</feature>
<accession>A0ABY5DV42</accession>
<evidence type="ECO:0000256" key="4">
    <source>
        <dbReference type="SAM" id="SignalP"/>
    </source>
</evidence>